<dbReference type="RefSeq" id="XP_029225103.1">
    <property type="nucleotide sequence ID" value="XM_029374783.1"/>
</dbReference>
<organism evidence="3 4">
    <name type="scientific">Trypanosoma conorhini</name>
    <dbReference type="NCBI Taxonomy" id="83891"/>
    <lineage>
        <taxon>Eukaryota</taxon>
        <taxon>Discoba</taxon>
        <taxon>Euglenozoa</taxon>
        <taxon>Kinetoplastea</taxon>
        <taxon>Metakinetoplastina</taxon>
        <taxon>Trypanosomatida</taxon>
        <taxon>Trypanosomatidae</taxon>
        <taxon>Trypanosoma</taxon>
    </lineage>
</organism>
<comment type="caution">
    <text evidence="3">The sequence shown here is derived from an EMBL/GenBank/DDBJ whole genome shotgun (WGS) entry which is preliminary data.</text>
</comment>
<evidence type="ECO:0000256" key="1">
    <source>
        <dbReference type="SAM" id="MobiDB-lite"/>
    </source>
</evidence>
<evidence type="ECO:0000313" key="4">
    <source>
        <dbReference type="Proteomes" id="UP000284403"/>
    </source>
</evidence>
<protein>
    <submittedName>
        <fullName evidence="3">Mucin-like glycoprotein</fullName>
    </submittedName>
</protein>
<feature type="chain" id="PRO_5018787867" evidence="2">
    <location>
        <begin position="29"/>
        <end position="272"/>
    </location>
</feature>
<dbReference type="EMBL" id="MKKU01000668">
    <property type="protein sequence ID" value="RNF04683.1"/>
    <property type="molecule type" value="Genomic_DNA"/>
</dbReference>
<feature type="compositionally biased region" description="Low complexity" evidence="1">
    <location>
        <begin position="190"/>
        <end position="207"/>
    </location>
</feature>
<feature type="compositionally biased region" description="Low complexity" evidence="1">
    <location>
        <begin position="222"/>
        <end position="235"/>
    </location>
</feature>
<dbReference type="OrthoDB" id="253512at2759"/>
<dbReference type="PROSITE" id="PS51257">
    <property type="entry name" value="PROKAR_LIPOPROTEIN"/>
    <property type="match status" value="1"/>
</dbReference>
<keyword evidence="4" id="KW-1185">Reference proteome</keyword>
<proteinExistence type="predicted"/>
<evidence type="ECO:0000256" key="2">
    <source>
        <dbReference type="SAM" id="SignalP"/>
    </source>
</evidence>
<feature type="region of interest" description="Disordered" evidence="1">
    <location>
        <begin position="190"/>
        <end position="235"/>
    </location>
</feature>
<name>A0A3R7KZQ6_9TRYP</name>
<dbReference type="Proteomes" id="UP000284403">
    <property type="component" value="Unassembled WGS sequence"/>
</dbReference>
<feature type="signal peptide" evidence="2">
    <location>
        <begin position="1"/>
        <end position="28"/>
    </location>
</feature>
<gene>
    <name evidence="3" type="ORF">Tco025E_07925</name>
</gene>
<evidence type="ECO:0000313" key="3">
    <source>
        <dbReference type="EMBL" id="RNF04683.1"/>
    </source>
</evidence>
<keyword evidence="2" id="KW-0732">Signal</keyword>
<reference evidence="3 4" key="1">
    <citation type="journal article" date="2018" name="BMC Genomics">
        <title>Genomic comparison of Trypanosoma conorhini and Trypanosoma rangeli to Trypanosoma cruzi strains of high and low virulence.</title>
        <authorList>
            <person name="Bradwell K.R."/>
            <person name="Koparde V.N."/>
            <person name="Matveyev A.V."/>
            <person name="Serrano M.G."/>
            <person name="Alves J.M."/>
            <person name="Parikh H."/>
            <person name="Huang B."/>
            <person name="Lee V."/>
            <person name="Espinosa-Alvarez O."/>
            <person name="Ortiz P.A."/>
            <person name="Costa-Martins A.G."/>
            <person name="Teixeira M.M."/>
            <person name="Buck G.A."/>
        </authorList>
    </citation>
    <scope>NUCLEOTIDE SEQUENCE [LARGE SCALE GENOMIC DNA]</scope>
    <source>
        <strain evidence="3 4">025E</strain>
    </source>
</reference>
<sequence length="272" mass="28257">MTTLAMRRRAVCALALLALLCGCTSVCGANAAEAAPKCNVSVPVDVSCQRTGGNLSFRVRGNETWVACALDDEARTALSNTSAACAAWEKEGHTVAGAEVNFCDAGGDLTENICIAAEFLYASHQCGARCAEHAATDPVAFTMTIMDREEGELHKWQGAQAEGATLQNQGSRVGGARETGVCPLTAAPAAAEEEGTGALTGTAGPLLRHSPEPARSRNGRQRAPAPSLRPARPRLTLRSPVALPLPLGVGRGQLHKFPPQVAVGLLAIRPES</sequence>
<accession>A0A3R7KZQ6</accession>
<dbReference type="AlphaFoldDB" id="A0A3R7KZQ6"/>
<dbReference type="GeneID" id="40321536"/>